<evidence type="ECO:0000313" key="3">
    <source>
        <dbReference type="Proteomes" id="UP000051515"/>
    </source>
</evidence>
<protein>
    <recommendedName>
        <fullName evidence="4">Integral membrane protein</fullName>
    </recommendedName>
</protein>
<organism evidence="2 3">
    <name type="scientific">Companilactobacillus bobalius DSM 19674</name>
    <dbReference type="NCBI Taxonomy" id="1423788"/>
    <lineage>
        <taxon>Bacteria</taxon>
        <taxon>Bacillati</taxon>
        <taxon>Bacillota</taxon>
        <taxon>Bacilli</taxon>
        <taxon>Lactobacillales</taxon>
        <taxon>Lactobacillaceae</taxon>
        <taxon>Companilactobacillus</taxon>
        <taxon>Companilactobacillus bobalius</taxon>
    </lineage>
</organism>
<dbReference type="EMBL" id="AZDY01000038">
    <property type="protein sequence ID" value="KRK82654.1"/>
    <property type="molecule type" value="Genomic_DNA"/>
</dbReference>
<evidence type="ECO:0000313" key="2">
    <source>
        <dbReference type="EMBL" id="KRK82654.1"/>
    </source>
</evidence>
<reference evidence="2 3" key="1">
    <citation type="journal article" date="2015" name="Genome Announc.">
        <title>Expanding the biotechnology potential of lactobacilli through comparative genomics of 213 strains and associated genera.</title>
        <authorList>
            <person name="Sun Z."/>
            <person name="Harris H.M."/>
            <person name="McCann A."/>
            <person name="Guo C."/>
            <person name="Argimon S."/>
            <person name="Zhang W."/>
            <person name="Yang X."/>
            <person name="Jeffery I.B."/>
            <person name="Cooney J.C."/>
            <person name="Kagawa T.F."/>
            <person name="Liu W."/>
            <person name="Song Y."/>
            <person name="Salvetti E."/>
            <person name="Wrobel A."/>
            <person name="Rasinkangas P."/>
            <person name="Parkhill J."/>
            <person name="Rea M.C."/>
            <person name="O'Sullivan O."/>
            <person name="Ritari J."/>
            <person name="Douillard F.P."/>
            <person name="Paul Ross R."/>
            <person name="Yang R."/>
            <person name="Briner A.E."/>
            <person name="Felis G.E."/>
            <person name="de Vos W.M."/>
            <person name="Barrangou R."/>
            <person name="Klaenhammer T.R."/>
            <person name="Caufield P.W."/>
            <person name="Cui Y."/>
            <person name="Zhang H."/>
            <person name="O'Toole P.W."/>
        </authorList>
    </citation>
    <scope>NUCLEOTIDE SEQUENCE [LARGE SCALE GENOMIC DNA]</scope>
    <source>
        <strain evidence="2 3">DSM 19674</strain>
    </source>
</reference>
<sequence length="200" mass="22966">MISRAVQQIFIKAYTIIKLNLFFWGLSLCGGLVLGVGPALLVINELYYDYDFHYGQMSWRIAWKLFKENFTEGNKLFYGFAIVIFLLGYSLFLSVQLHGLTFIVTDFIIAIVLLATICIYAYVLNIKVSFEINLINSFKLACAHFFYNFFDNMKEILGIAVIIGVTYKFSGLILFATFSLTVVYTQFVGKNWQSHVEELN</sequence>
<feature type="transmembrane region" description="Helical" evidence="1">
    <location>
        <begin position="21"/>
        <end position="43"/>
    </location>
</feature>
<proteinExistence type="predicted"/>
<name>A0A0R1KGR5_9LACO</name>
<keyword evidence="1" id="KW-0812">Transmembrane</keyword>
<keyword evidence="1" id="KW-0472">Membrane</keyword>
<gene>
    <name evidence="2" type="ORF">FC78_GL002665</name>
</gene>
<dbReference type="AlphaFoldDB" id="A0A0R1KGR5"/>
<evidence type="ECO:0000256" key="1">
    <source>
        <dbReference type="SAM" id="Phobius"/>
    </source>
</evidence>
<comment type="caution">
    <text evidence="2">The sequence shown here is derived from an EMBL/GenBank/DDBJ whole genome shotgun (WGS) entry which is preliminary data.</text>
</comment>
<keyword evidence="3" id="KW-1185">Reference proteome</keyword>
<dbReference type="OrthoDB" id="1650985at2"/>
<dbReference type="Proteomes" id="UP000051515">
    <property type="component" value="Unassembled WGS sequence"/>
</dbReference>
<dbReference type="InterPro" id="IPR006938">
    <property type="entry name" value="DUF624"/>
</dbReference>
<dbReference type="PATRIC" id="fig|1423788.3.peg.2736"/>
<evidence type="ECO:0008006" key="4">
    <source>
        <dbReference type="Google" id="ProtNLM"/>
    </source>
</evidence>
<feature type="transmembrane region" description="Helical" evidence="1">
    <location>
        <begin position="156"/>
        <end position="184"/>
    </location>
</feature>
<feature type="transmembrane region" description="Helical" evidence="1">
    <location>
        <begin position="76"/>
        <end position="95"/>
    </location>
</feature>
<keyword evidence="1" id="KW-1133">Transmembrane helix</keyword>
<dbReference type="STRING" id="1423788.FC78_GL002665"/>
<feature type="transmembrane region" description="Helical" evidence="1">
    <location>
        <begin position="102"/>
        <end position="123"/>
    </location>
</feature>
<dbReference type="RefSeq" id="WP_056953853.1">
    <property type="nucleotide sequence ID" value="NZ_AZDY01000038.1"/>
</dbReference>
<dbReference type="Pfam" id="PF04854">
    <property type="entry name" value="DUF624"/>
    <property type="match status" value="1"/>
</dbReference>
<accession>A0A0R1KGR5</accession>